<gene>
    <name evidence="9" type="ORF">CBW21_06230</name>
</gene>
<comment type="similarity">
    <text evidence="1 7">Belongs to the peptidase S24 family.</text>
</comment>
<dbReference type="Pfam" id="PF00717">
    <property type="entry name" value="Peptidase_S24"/>
    <property type="match status" value="1"/>
</dbReference>
<dbReference type="InterPro" id="IPR006197">
    <property type="entry name" value="Peptidase_S24_LexA"/>
</dbReference>
<dbReference type="Gene3D" id="2.10.109.10">
    <property type="entry name" value="Umud Fragment, subunit A"/>
    <property type="match status" value="1"/>
</dbReference>
<dbReference type="PRINTS" id="PR00726">
    <property type="entry name" value="LEXASERPTASE"/>
</dbReference>
<proteinExistence type="inferred from homology"/>
<dbReference type="GO" id="GO:0009432">
    <property type="term" value="P:SOS response"/>
    <property type="evidence" value="ECO:0007669"/>
    <property type="project" value="UniProtKB-KW"/>
</dbReference>
<evidence type="ECO:0000313" key="10">
    <source>
        <dbReference type="Proteomes" id="UP000196342"/>
    </source>
</evidence>
<evidence type="ECO:0000313" key="9">
    <source>
        <dbReference type="EMBL" id="OVE49570.1"/>
    </source>
</evidence>
<dbReference type="InterPro" id="IPR039418">
    <property type="entry name" value="LexA-like"/>
</dbReference>
<evidence type="ECO:0000256" key="7">
    <source>
        <dbReference type="RuleBase" id="RU003991"/>
    </source>
</evidence>
<keyword evidence="6" id="KW-0742">SOS response</keyword>
<keyword evidence="4 7" id="KW-0068">Autocatalytic cleavage</keyword>
<name>A0A202BDY0_CHRVL</name>
<dbReference type="GO" id="GO:0003677">
    <property type="term" value="F:DNA binding"/>
    <property type="evidence" value="ECO:0007669"/>
    <property type="project" value="InterPro"/>
</dbReference>
<dbReference type="NCBIfam" id="NF007621">
    <property type="entry name" value="PRK10276.1"/>
    <property type="match status" value="1"/>
</dbReference>
<evidence type="ECO:0000256" key="6">
    <source>
        <dbReference type="ARBA" id="ARBA00023236"/>
    </source>
</evidence>
<dbReference type="PANTHER" id="PTHR33516">
    <property type="entry name" value="LEXA REPRESSOR"/>
    <property type="match status" value="1"/>
</dbReference>
<comment type="caution">
    <text evidence="9">The sequence shown here is derived from an EMBL/GenBank/DDBJ whole genome shotgun (WGS) entry which is preliminary data.</text>
</comment>
<sequence length="142" mass="15186">MPPIPCLIPQPGGQSLPLVLAPVRAGFPSPADDYLDDNINLHDYLVTDPPATFFVRVRGDSMIGAGIDNGDLLVVDKGLAPAHGDIVVAVIDGEFTVKRLYCRAGACVLTPENPSYPPITLQPGQELLVWGVVTGAVKRFRR</sequence>
<accession>A0A202BDY0</accession>
<dbReference type="GO" id="GO:0016787">
    <property type="term" value="F:hydrolase activity"/>
    <property type="evidence" value="ECO:0007669"/>
    <property type="project" value="UniProtKB-KW"/>
</dbReference>
<dbReference type="InterPro" id="IPR036286">
    <property type="entry name" value="LexA/Signal_pep-like_sf"/>
</dbReference>
<evidence type="ECO:0000259" key="8">
    <source>
        <dbReference type="Pfam" id="PF00717"/>
    </source>
</evidence>
<dbReference type="InterPro" id="IPR015927">
    <property type="entry name" value="Peptidase_S24_S26A/B/C"/>
</dbReference>
<dbReference type="AlphaFoldDB" id="A0A202BDY0"/>
<dbReference type="Proteomes" id="UP000196342">
    <property type="component" value="Unassembled WGS sequence"/>
</dbReference>
<dbReference type="PANTHER" id="PTHR33516:SF2">
    <property type="entry name" value="LEXA REPRESSOR-RELATED"/>
    <property type="match status" value="1"/>
</dbReference>
<keyword evidence="3 7" id="KW-0378">Hydrolase</keyword>
<keyword evidence="10" id="KW-1185">Reference proteome</keyword>
<evidence type="ECO:0000256" key="2">
    <source>
        <dbReference type="ARBA" id="ARBA00022763"/>
    </source>
</evidence>
<dbReference type="InterPro" id="IPR050077">
    <property type="entry name" value="LexA_repressor"/>
</dbReference>
<dbReference type="GO" id="GO:0006355">
    <property type="term" value="P:regulation of DNA-templated transcription"/>
    <property type="evidence" value="ECO:0007669"/>
    <property type="project" value="InterPro"/>
</dbReference>
<evidence type="ECO:0000256" key="1">
    <source>
        <dbReference type="ARBA" id="ARBA00007484"/>
    </source>
</evidence>
<feature type="domain" description="Peptidase S24/S26A/S26B/S26C" evidence="8">
    <location>
        <begin position="18"/>
        <end position="133"/>
    </location>
</feature>
<evidence type="ECO:0000256" key="5">
    <source>
        <dbReference type="ARBA" id="ARBA00023204"/>
    </source>
</evidence>
<keyword evidence="2" id="KW-0227">DNA damage</keyword>
<organism evidence="9 10">
    <name type="scientific">Chromobacterium violaceum</name>
    <dbReference type="NCBI Taxonomy" id="536"/>
    <lineage>
        <taxon>Bacteria</taxon>
        <taxon>Pseudomonadati</taxon>
        <taxon>Pseudomonadota</taxon>
        <taxon>Betaproteobacteria</taxon>
        <taxon>Neisseriales</taxon>
        <taxon>Chromobacteriaceae</taxon>
        <taxon>Chromobacterium</taxon>
    </lineage>
</organism>
<protein>
    <submittedName>
        <fullName evidence="9">Error-prone repair protein UmuD</fullName>
    </submittedName>
</protein>
<dbReference type="GO" id="GO:0006281">
    <property type="term" value="P:DNA repair"/>
    <property type="evidence" value="ECO:0007669"/>
    <property type="project" value="UniProtKB-KW"/>
</dbReference>
<keyword evidence="5" id="KW-0234">DNA repair</keyword>
<dbReference type="SUPFAM" id="SSF51306">
    <property type="entry name" value="LexA/Signal peptidase"/>
    <property type="match status" value="1"/>
</dbReference>
<dbReference type="EMBL" id="NHOO01000004">
    <property type="protein sequence ID" value="OVE49570.1"/>
    <property type="molecule type" value="Genomic_DNA"/>
</dbReference>
<evidence type="ECO:0000256" key="4">
    <source>
        <dbReference type="ARBA" id="ARBA00022813"/>
    </source>
</evidence>
<dbReference type="CDD" id="cd06529">
    <property type="entry name" value="S24_LexA-like"/>
    <property type="match status" value="1"/>
</dbReference>
<evidence type="ECO:0000256" key="3">
    <source>
        <dbReference type="ARBA" id="ARBA00022801"/>
    </source>
</evidence>
<reference evidence="9 10" key="1">
    <citation type="submission" date="2017-05" db="EMBL/GenBank/DDBJ databases">
        <title>Chromobacterium violaceum GHPS1 isolated from Hydrocarbon polluted soil in French Guiana display an awesome secondary metabolite arsenal and a battery of drug and heavy-metal-resistance and detoxification of xenobiotics proteins.</title>
        <authorList>
            <person name="Belbahri L."/>
        </authorList>
    </citation>
    <scope>NUCLEOTIDE SEQUENCE [LARGE SCALE GENOMIC DNA]</scope>
    <source>
        <strain evidence="9 10">GHPS1</strain>
    </source>
</reference>